<name>A0AC34Q8L9_9BILA</name>
<reference evidence="2" key="1">
    <citation type="submission" date="2022-11" db="UniProtKB">
        <authorList>
            <consortium name="WormBaseParasite"/>
        </authorList>
    </citation>
    <scope>IDENTIFICATION</scope>
</reference>
<evidence type="ECO:0000313" key="2">
    <source>
        <dbReference type="WBParaSite" id="JU765_v2.g13884.t1"/>
    </source>
</evidence>
<dbReference type="Proteomes" id="UP000887576">
    <property type="component" value="Unplaced"/>
</dbReference>
<accession>A0AC34Q8L9</accession>
<dbReference type="WBParaSite" id="JU765_v2.g13884.t1">
    <property type="protein sequence ID" value="JU765_v2.g13884.t1"/>
    <property type="gene ID" value="JU765_v2.g13884"/>
</dbReference>
<evidence type="ECO:0000313" key="1">
    <source>
        <dbReference type="Proteomes" id="UP000887576"/>
    </source>
</evidence>
<organism evidence="1 2">
    <name type="scientific">Panagrolaimus sp. JU765</name>
    <dbReference type="NCBI Taxonomy" id="591449"/>
    <lineage>
        <taxon>Eukaryota</taxon>
        <taxon>Metazoa</taxon>
        <taxon>Ecdysozoa</taxon>
        <taxon>Nematoda</taxon>
        <taxon>Chromadorea</taxon>
        <taxon>Rhabditida</taxon>
        <taxon>Tylenchina</taxon>
        <taxon>Panagrolaimomorpha</taxon>
        <taxon>Panagrolaimoidea</taxon>
        <taxon>Panagrolaimidae</taxon>
        <taxon>Panagrolaimus</taxon>
    </lineage>
</organism>
<sequence>MARTEKRSEKGESGVGGVDPAIKKRTLHKVIPLAPKDKVTTVIKGKWYLDVEKAKKVVKNYRGSVDDDTEKKVFEATRGYDTKQLVERIQQLEKLVVEAGLNVPANKVDFRPFGGKGKGDHRTRTGAQIGYARHRRAQRERKREARKSLKDNAEPADETPDPTAGEQVRKHIVFSDTEDESSLNKAQAELPMGVQGEGLRTGDDEVTPPAPAPSASVRDVTSNLGRLGIGSAEEPITLEDGKEEKKKEGRERRPRVILPSKPGVKTPAKPKAPKKK</sequence>
<proteinExistence type="predicted"/>
<protein>
    <submittedName>
        <fullName evidence="2">Uncharacterized protein</fullName>
    </submittedName>
</protein>